<comment type="caution">
    <text evidence="1">The sequence shown here is derived from an EMBL/GenBank/DDBJ whole genome shotgun (WGS) entry which is preliminary data.</text>
</comment>
<protein>
    <submittedName>
        <fullName evidence="1">Uncharacterized protein</fullName>
    </submittedName>
</protein>
<reference evidence="2" key="1">
    <citation type="journal article" date="2024" name="Proc. Natl. Acad. Sci. U.S.A.">
        <title>Extraordinary preservation of gene collinearity over three hundred million years revealed in homosporous lycophytes.</title>
        <authorList>
            <person name="Li C."/>
            <person name="Wickell D."/>
            <person name="Kuo L.Y."/>
            <person name="Chen X."/>
            <person name="Nie B."/>
            <person name="Liao X."/>
            <person name="Peng D."/>
            <person name="Ji J."/>
            <person name="Jenkins J."/>
            <person name="Williams M."/>
            <person name="Shu S."/>
            <person name="Plott C."/>
            <person name="Barry K."/>
            <person name="Rajasekar S."/>
            <person name="Grimwood J."/>
            <person name="Han X."/>
            <person name="Sun S."/>
            <person name="Hou Z."/>
            <person name="He W."/>
            <person name="Dai G."/>
            <person name="Sun C."/>
            <person name="Schmutz J."/>
            <person name="Leebens-Mack J.H."/>
            <person name="Li F.W."/>
            <person name="Wang L."/>
        </authorList>
    </citation>
    <scope>NUCLEOTIDE SEQUENCE [LARGE SCALE GENOMIC DNA]</scope>
    <source>
        <strain evidence="2">cv. PW_Plant_1</strain>
    </source>
</reference>
<dbReference type="EMBL" id="CM055111">
    <property type="protein sequence ID" value="KAJ7520217.1"/>
    <property type="molecule type" value="Genomic_DNA"/>
</dbReference>
<name>A0ACC2ASR0_DIPCM</name>
<sequence length="495" mass="54786">MEALTTERALAYLQTRSTTNGDSVLTHLTHLIQTIVDSRPQNAIDVLETSLLLKQTRLIVDEGPSLPRLWKEKNAADVKMFIELFSSPTKAWVDSEVVDEQADTEESSSNDCKIDNLLSDSTCFEAVGVGLGHTEIYFIVLTLKQLGGIKGVSTARFFGKFFGTSSNYYVFETKITEDAQEETTDAEGEKNEKKHSWGRPHETIPPEKGGGANANVYWVCSKPGEKLYRLPDVTPLQIKIARSLKKFLTGNLNGEVSAYPPFPGVEENFLRAQIARISAATLVAPKGLFKVPEAEDEEEPASEIVRDDEWVSPTPAELGTLEAWVHKNPYINLQGRCSLYIPEKDAEEGQEADEEVEEDQKESLPTAEEQESIPERLASIDNDSNISWGLKPWSVTFSSSVPALKHQIVCVRSFLWPGAYAIATPSGFSNIYVGWGLKNVAYVPPAPPPVLKEYETNLVESTELPPLPIPEEPQAGEQEEGQAEDEQAEEEEDAD</sequence>
<proteinExistence type="predicted"/>
<evidence type="ECO:0000313" key="2">
    <source>
        <dbReference type="Proteomes" id="UP001162992"/>
    </source>
</evidence>
<accession>A0ACC2ASR0</accession>
<evidence type="ECO:0000313" key="1">
    <source>
        <dbReference type="EMBL" id="KAJ7520217.1"/>
    </source>
</evidence>
<keyword evidence="2" id="KW-1185">Reference proteome</keyword>
<gene>
    <name evidence="1" type="ORF">O6H91_20G072700</name>
</gene>
<dbReference type="Proteomes" id="UP001162992">
    <property type="component" value="Chromosome 20"/>
</dbReference>
<organism evidence="1 2">
    <name type="scientific">Diphasiastrum complanatum</name>
    <name type="common">Issler's clubmoss</name>
    <name type="synonym">Lycopodium complanatum</name>
    <dbReference type="NCBI Taxonomy" id="34168"/>
    <lineage>
        <taxon>Eukaryota</taxon>
        <taxon>Viridiplantae</taxon>
        <taxon>Streptophyta</taxon>
        <taxon>Embryophyta</taxon>
        <taxon>Tracheophyta</taxon>
        <taxon>Lycopodiopsida</taxon>
        <taxon>Lycopodiales</taxon>
        <taxon>Lycopodiaceae</taxon>
        <taxon>Lycopodioideae</taxon>
        <taxon>Diphasiastrum</taxon>
    </lineage>
</organism>